<proteinExistence type="predicted"/>
<feature type="region of interest" description="Disordered" evidence="1">
    <location>
        <begin position="1"/>
        <end position="61"/>
    </location>
</feature>
<protein>
    <submittedName>
        <fullName evidence="2">Uncharacterized protein</fullName>
    </submittedName>
</protein>
<sequence length="179" mass="18492">MAAPKKPAANAAETVAAVDPAATTGKTPSNEIAPPAAETMQSEQDGAGAADSSIPAAIDPVAPTFPETVPVAALAPADPIALAVASQLVDGAPNADLVEAVRQVLASDALKPASVVYPEWRLGFPVEMHLHLDRDEFAPGELAFVTEDEFDTLQKAKVFAPDLDWEDGELPREASDGEG</sequence>
<organism evidence="2 3">
    <name type="scientific">Sphingobium yanoikuyae</name>
    <name type="common">Sphingomonas yanoikuyae</name>
    <dbReference type="NCBI Taxonomy" id="13690"/>
    <lineage>
        <taxon>Bacteria</taxon>
        <taxon>Pseudomonadati</taxon>
        <taxon>Pseudomonadota</taxon>
        <taxon>Alphaproteobacteria</taxon>
        <taxon>Sphingomonadales</taxon>
        <taxon>Sphingomonadaceae</taxon>
        <taxon>Sphingobium</taxon>
    </lineage>
</organism>
<feature type="compositionally biased region" description="Low complexity" evidence="1">
    <location>
        <begin position="1"/>
        <end position="24"/>
    </location>
</feature>
<gene>
    <name evidence="2" type="ORF">H3V42_07365</name>
</gene>
<reference evidence="2 3" key="1">
    <citation type="submission" date="2020-07" db="EMBL/GenBank/DDBJ databases">
        <title>Whole genome sequence of Sphingobium yanoikuyae A3.</title>
        <authorList>
            <person name="Han S.-S."/>
        </authorList>
    </citation>
    <scope>NUCLEOTIDE SEQUENCE [LARGE SCALE GENOMIC DNA]</scope>
    <source>
        <strain evidence="2 3">A3</strain>
    </source>
</reference>
<name>A0A9X7UCA7_SPHYA</name>
<evidence type="ECO:0000313" key="2">
    <source>
        <dbReference type="EMBL" id="QNG47420.1"/>
    </source>
</evidence>
<dbReference type="Proteomes" id="UP000515377">
    <property type="component" value="Chromosome"/>
</dbReference>
<accession>A0A9X7UCA7</accession>
<dbReference type="EMBL" id="CP060122">
    <property type="protein sequence ID" value="QNG47420.1"/>
    <property type="molecule type" value="Genomic_DNA"/>
</dbReference>
<evidence type="ECO:0000313" key="3">
    <source>
        <dbReference type="Proteomes" id="UP000515377"/>
    </source>
</evidence>
<dbReference type="AlphaFoldDB" id="A0A9X7UCA7"/>
<evidence type="ECO:0000256" key="1">
    <source>
        <dbReference type="SAM" id="MobiDB-lite"/>
    </source>
</evidence>